<keyword evidence="5" id="KW-0029">Amino-acid transport</keyword>
<evidence type="ECO:0000259" key="9">
    <source>
        <dbReference type="PROSITE" id="PS50928"/>
    </source>
</evidence>
<evidence type="ECO:0000256" key="6">
    <source>
        <dbReference type="ARBA" id="ARBA00022989"/>
    </source>
</evidence>
<dbReference type="PANTHER" id="PTHR30614:SF0">
    <property type="entry name" value="L-CYSTINE TRANSPORT SYSTEM PERMEASE PROTEIN TCYL"/>
    <property type="match status" value="1"/>
</dbReference>
<dbReference type="GO" id="GO:0022857">
    <property type="term" value="F:transmembrane transporter activity"/>
    <property type="evidence" value="ECO:0007669"/>
    <property type="project" value="InterPro"/>
</dbReference>
<name>A0A161KE43_9ZZZZ</name>
<dbReference type="PROSITE" id="PS50928">
    <property type="entry name" value="ABC_TM1"/>
    <property type="match status" value="1"/>
</dbReference>
<dbReference type="EMBL" id="CZRL01000073">
    <property type="protein sequence ID" value="CUS51912.1"/>
    <property type="molecule type" value="Genomic_DNA"/>
</dbReference>
<comment type="subcellular location">
    <subcellularLocation>
        <location evidence="1">Cell membrane</location>
        <topology evidence="1">Multi-pass membrane protein</topology>
    </subcellularLocation>
</comment>
<dbReference type="GO" id="GO:0006865">
    <property type="term" value="P:amino acid transport"/>
    <property type="evidence" value="ECO:0007669"/>
    <property type="project" value="UniProtKB-KW"/>
</dbReference>
<keyword evidence="4 8" id="KW-0812">Transmembrane</keyword>
<dbReference type="NCBIfam" id="TIGR01726">
    <property type="entry name" value="HEQRo_perm_3TM"/>
    <property type="match status" value="1"/>
</dbReference>
<dbReference type="InterPro" id="IPR010065">
    <property type="entry name" value="AA_ABC_transptr_permease_3TM"/>
</dbReference>
<dbReference type="InterPro" id="IPR043429">
    <property type="entry name" value="ArtM/GltK/GlnP/TcyL/YhdX-like"/>
</dbReference>
<dbReference type="PANTHER" id="PTHR30614">
    <property type="entry name" value="MEMBRANE COMPONENT OF AMINO ACID ABC TRANSPORTER"/>
    <property type="match status" value="1"/>
</dbReference>
<keyword evidence="2" id="KW-0813">Transport</keyword>
<evidence type="ECO:0000256" key="7">
    <source>
        <dbReference type="ARBA" id="ARBA00023136"/>
    </source>
</evidence>
<dbReference type="Gene3D" id="1.10.3720.10">
    <property type="entry name" value="MetI-like"/>
    <property type="match status" value="1"/>
</dbReference>
<keyword evidence="3" id="KW-1003">Cell membrane</keyword>
<accession>A0A161KE43</accession>
<gene>
    <name evidence="10" type="ORF">MGWOODY_XGa261</name>
</gene>
<evidence type="ECO:0000313" key="10">
    <source>
        <dbReference type="EMBL" id="CUS51912.1"/>
    </source>
</evidence>
<evidence type="ECO:0000256" key="1">
    <source>
        <dbReference type="ARBA" id="ARBA00004651"/>
    </source>
</evidence>
<dbReference type="SUPFAM" id="SSF161098">
    <property type="entry name" value="MetI-like"/>
    <property type="match status" value="1"/>
</dbReference>
<protein>
    <submittedName>
        <fullName evidence="10">Glutamine transport system permease protein GlnP (TC 3.A.1.3.2)</fullName>
    </submittedName>
</protein>
<sequence length="229" mass="25382">MKFNFSYTIDALPRLLEGALITIEIAAIGFILSLTIGTLITVFRTVIQSRLLNAILAVYISFIRGTPLLIQIFLVYYALPAIDFLPGPGELRIDMGPVTAGIVAITLNSIAFVTEILRGGLAAIHKGQYEAASALGLRNYPLWRKVILPQLFMKTIPPLVSEFTQVLKATPLLAMITVVEMMRVSQQIFSANYHPVEVLSGAFVLYFLICFVVSRSSILLERRFAVRSF</sequence>
<dbReference type="InterPro" id="IPR000515">
    <property type="entry name" value="MetI-like"/>
</dbReference>
<keyword evidence="6 8" id="KW-1133">Transmembrane helix</keyword>
<feature type="domain" description="ABC transmembrane type-1" evidence="9">
    <location>
        <begin position="19"/>
        <end position="217"/>
    </location>
</feature>
<keyword evidence="7 8" id="KW-0472">Membrane</keyword>
<dbReference type="CDD" id="cd06261">
    <property type="entry name" value="TM_PBP2"/>
    <property type="match status" value="1"/>
</dbReference>
<organism evidence="10">
    <name type="scientific">hydrothermal vent metagenome</name>
    <dbReference type="NCBI Taxonomy" id="652676"/>
    <lineage>
        <taxon>unclassified sequences</taxon>
        <taxon>metagenomes</taxon>
        <taxon>ecological metagenomes</taxon>
    </lineage>
</organism>
<evidence type="ECO:0000256" key="5">
    <source>
        <dbReference type="ARBA" id="ARBA00022970"/>
    </source>
</evidence>
<evidence type="ECO:0000256" key="4">
    <source>
        <dbReference type="ARBA" id="ARBA00022692"/>
    </source>
</evidence>
<proteinExistence type="predicted"/>
<dbReference type="InterPro" id="IPR035906">
    <property type="entry name" value="MetI-like_sf"/>
</dbReference>
<dbReference type="Pfam" id="PF00528">
    <property type="entry name" value="BPD_transp_1"/>
    <property type="match status" value="1"/>
</dbReference>
<reference evidence="10" key="1">
    <citation type="submission" date="2015-10" db="EMBL/GenBank/DDBJ databases">
        <authorList>
            <person name="Gilbert D.G."/>
        </authorList>
    </citation>
    <scope>NUCLEOTIDE SEQUENCE</scope>
</reference>
<feature type="transmembrane region" description="Helical" evidence="8">
    <location>
        <begin position="55"/>
        <end position="78"/>
    </location>
</feature>
<dbReference type="GO" id="GO:0043190">
    <property type="term" value="C:ATP-binding cassette (ABC) transporter complex"/>
    <property type="evidence" value="ECO:0007669"/>
    <property type="project" value="InterPro"/>
</dbReference>
<evidence type="ECO:0000256" key="8">
    <source>
        <dbReference type="SAM" id="Phobius"/>
    </source>
</evidence>
<feature type="transmembrane region" description="Helical" evidence="8">
    <location>
        <begin position="20"/>
        <end position="43"/>
    </location>
</feature>
<feature type="transmembrane region" description="Helical" evidence="8">
    <location>
        <begin position="199"/>
        <end position="220"/>
    </location>
</feature>
<dbReference type="AlphaFoldDB" id="A0A161KE43"/>
<evidence type="ECO:0000256" key="2">
    <source>
        <dbReference type="ARBA" id="ARBA00022448"/>
    </source>
</evidence>
<evidence type="ECO:0000256" key="3">
    <source>
        <dbReference type="ARBA" id="ARBA00022475"/>
    </source>
</evidence>